<comment type="pathway">
    <text evidence="1">Purine metabolism; ppGpp biosynthesis; ppGpp from GTP: step 1/2.</text>
</comment>
<dbReference type="SUPFAM" id="SSF81301">
    <property type="entry name" value="Nucleotidyltransferase"/>
    <property type="match status" value="1"/>
</dbReference>
<dbReference type="CDD" id="cd01668">
    <property type="entry name" value="TGS_RSH"/>
    <property type="match status" value="1"/>
</dbReference>
<dbReference type="InterPro" id="IPR045865">
    <property type="entry name" value="ACT-like_dom_sf"/>
</dbReference>
<dbReference type="SUPFAM" id="SSF109604">
    <property type="entry name" value="HD-domain/PDEase-like"/>
    <property type="match status" value="1"/>
</dbReference>
<reference evidence="7 8" key="1">
    <citation type="journal article" date="2020" name="Front. Microbiol.">
        <title>Single-cell genomics of novel Actinobacteria with the Wood-Ljungdahl pathway discovered in a serpentinizing system.</title>
        <authorList>
            <person name="Merino N."/>
            <person name="Kawai M."/>
            <person name="Boyd E.S."/>
            <person name="Colman D.R."/>
            <person name="McGlynn S.E."/>
            <person name="Nealson K.H."/>
            <person name="Kurokawa K."/>
            <person name="Hongoh Y."/>
        </authorList>
    </citation>
    <scope>NUCLEOTIDE SEQUENCE [LARGE SCALE GENOMIC DNA]</scope>
    <source>
        <strain evidence="7 8">S47</strain>
    </source>
</reference>
<dbReference type="EMBL" id="BLSD01000018">
    <property type="protein sequence ID" value="GFP38844.1"/>
    <property type="molecule type" value="Genomic_DNA"/>
</dbReference>
<evidence type="ECO:0000259" key="4">
    <source>
        <dbReference type="PROSITE" id="PS51671"/>
    </source>
</evidence>
<dbReference type="Pfam" id="PF19296">
    <property type="entry name" value="RelA_AH_RIS"/>
    <property type="match status" value="1"/>
</dbReference>
<feature type="domain" description="ACT" evidence="4">
    <location>
        <begin position="659"/>
        <end position="734"/>
    </location>
</feature>
<keyword evidence="7" id="KW-0808">Transferase</keyword>
<dbReference type="InterPro" id="IPR004811">
    <property type="entry name" value="RelA/Spo_fam"/>
</dbReference>
<comment type="similarity">
    <text evidence="3">Belongs to the relA/spoT family.</text>
</comment>
<dbReference type="AlphaFoldDB" id="A0A6V8Q450"/>
<dbReference type="SMART" id="SM00954">
    <property type="entry name" value="RelA_SpoT"/>
    <property type="match status" value="1"/>
</dbReference>
<protein>
    <submittedName>
        <fullName evidence="7">GTP pyrophosphokinase</fullName>
    </submittedName>
</protein>
<dbReference type="SMART" id="SM00471">
    <property type="entry name" value="HDc"/>
    <property type="match status" value="1"/>
</dbReference>
<dbReference type="PANTHER" id="PTHR21262">
    <property type="entry name" value="GUANOSINE-3',5'-BIS DIPHOSPHATE 3'-PYROPHOSPHOHYDROLASE"/>
    <property type="match status" value="1"/>
</dbReference>
<dbReference type="CDD" id="cd00077">
    <property type="entry name" value="HDc"/>
    <property type="match status" value="1"/>
</dbReference>
<dbReference type="FunFam" id="3.10.20.30:FF:000002">
    <property type="entry name" value="GTP pyrophosphokinase (RelA/SpoT)"/>
    <property type="match status" value="1"/>
</dbReference>
<accession>A0A6V8Q450</accession>
<evidence type="ECO:0000256" key="2">
    <source>
        <dbReference type="ARBA" id="ARBA00048244"/>
    </source>
</evidence>
<dbReference type="Gene3D" id="1.10.3210.10">
    <property type="entry name" value="Hypothetical protein af1432"/>
    <property type="match status" value="1"/>
</dbReference>
<dbReference type="InterPro" id="IPR045600">
    <property type="entry name" value="RelA/SpoT_AH_RIS"/>
</dbReference>
<dbReference type="Pfam" id="PF02824">
    <property type="entry name" value="TGS"/>
    <property type="match status" value="1"/>
</dbReference>
<comment type="function">
    <text evidence="3">In eubacteria ppGpp (guanosine 3'-diphosphate 5'-diphosphate) is a mediator of the stringent response that coordinates a variety of cellular activities in response to changes in nutritional abundance.</text>
</comment>
<dbReference type="PROSITE" id="PS51831">
    <property type="entry name" value="HD"/>
    <property type="match status" value="1"/>
</dbReference>
<dbReference type="InterPro" id="IPR033655">
    <property type="entry name" value="TGS_RelA/SpoT"/>
</dbReference>
<sequence>MRFMARVSEKTDIDELIEKIKEYHPAVEDSLIKKAYQMAQACHLNQKRRSGEPYIAHPIGVAYIIADMRLDTASVISALLHDIIEDSSVTIEDVREEFGDQIATIVDGVTRINRLSFRSDEEEQAENLRKMLIAMAKDIRIILVKLADRLHNMRTLYHLHEEKRITKAKETLDVYAPLAHRLGMSQVKCELEDLAFTTIYPKQYQELNQLVYETAGEREEFINRTIERIEEELTKVGITAEFGGRAKHLYSIYQKMTKQGREFKDIYDLVAVRVIVDTVKDCYGALGIIHSIWKPVPGRFKDYIANPKFNMYQSLHTTVIGFKGRPLEIQIRTHQMHRTSEYGIAAHWRYKEGGTGDEKFEEKLAWLRQILEWQQELSDPREFMESLKLDLFEDEVFVFTPKGKVISLPMGSTPIDFAYEIHTDVGHGCVGARVNNRIVPLEQHLRSGDIVEIITSKSAAGPSRDWLSLVKTARARSKIKQWFSQEEKKLSQNVGREMLQKALRKHGLSLQTLSSEILEKVTRSMHFGRVDKLYQNIGANKISPHQVCTRIIKEKNKLAETYLEEIEEELVTEELVQPLAPRSRFTKGVRVKGLSELLVKLARCCNPVPGDDIVGYVTRGQGVSVHRTDCTNLVSLSNDSERFIEVSWNPAQPSSFQVEIQVEALDRTKLLRDITTVLGEYNVNIVSANVALKEKEGIAISRFVFEIGNLSLLNDIISNIKRVDSVFDAYRVTPDRLYGKSA</sequence>
<dbReference type="Pfam" id="PF13291">
    <property type="entry name" value="ACT_4"/>
    <property type="match status" value="1"/>
</dbReference>
<dbReference type="InterPro" id="IPR012676">
    <property type="entry name" value="TGS-like"/>
</dbReference>
<dbReference type="Gene3D" id="3.30.460.10">
    <property type="entry name" value="Beta Polymerase, domain 2"/>
    <property type="match status" value="1"/>
</dbReference>
<dbReference type="SUPFAM" id="SSF81271">
    <property type="entry name" value="TGS-like"/>
    <property type="match status" value="1"/>
</dbReference>
<dbReference type="InterPro" id="IPR006674">
    <property type="entry name" value="HD_domain"/>
</dbReference>
<dbReference type="FunFam" id="3.30.460.10:FF:000001">
    <property type="entry name" value="GTP pyrophosphokinase RelA"/>
    <property type="match status" value="1"/>
</dbReference>
<dbReference type="Pfam" id="PF13328">
    <property type="entry name" value="HD_4"/>
    <property type="match status" value="1"/>
</dbReference>
<dbReference type="InterPro" id="IPR043519">
    <property type="entry name" value="NT_sf"/>
</dbReference>
<name>A0A6V8Q450_9ACTN</name>
<dbReference type="Pfam" id="PF04607">
    <property type="entry name" value="RelA_SpoT"/>
    <property type="match status" value="1"/>
</dbReference>
<dbReference type="NCBIfam" id="TIGR00691">
    <property type="entry name" value="spoT_relA"/>
    <property type="match status" value="1"/>
</dbReference>
<dbReference type="InterPro" id="IPR004095">
    <property type="entry name" value="TGS"/>
</dbReference>
<dbReference type="Proteomes" id="UP000569018">
    <property type="component" value="Unassembled WGS sequence"/>
</dbReference>
<feature type="domain" description="HD" evidence="5">
    <location>
        <begin position="54"/>
        <end position="153"/>
    </location>
</feature>
<proteinExistence type="inferred from homology"/>
<dbReference type="PANTHER" id="PTHR21262:SF31">
    <property type="entry name" value="GTP PYROPHOSPHOKINASE"/>
    <property type="match status" value="1"/>
</dbReference>
<gene>
    <name evidence="7" type="ORF">HKBW3S47_00544</name>
</gene>
<dbReference type="Gene3D" id="3.30.70.260">
    <property type="match status" value="1"/>
</dbReference>
<dbReference type="GO" id="GO:0005886">
    <property type="term" value="C:plasma membrane"/>
    <property type="evidence" value="ECO:0007669"/>
    <property type="project" value="TreeGrafter"/>
</dbReference>
<dbReference type="InterPro" id="IPR007685">
    <property type="entry name" value="RelA_SpoT"/>
</dbReference>
<dbReference type="SUPFAM" id="SSF55021">
    <property type="entry name" value="ACT-like"/>
    <property type="match status" value="1"/>
</dbReference>
<evidence type="ECO:0000259" key="6">
    <source>
        <dbReference type="PROSITE" id="PS51880"/>
    </source>
</evidence>
<dbReference type="InterPro" id="IPR012675">
    <property type="entry name" value="Beta-grasp_dom_sf"/>
</dbReference>
<comment type="catalytic activity">
    <reaction evidence="2">
        <text>GTP + ATP = guanosine 3'-diphosphate 5'-triphosphate + AMP</text>
        <dbReference type="Rhea" id="RHEA:22088"/>
        <dbReference type="ChEBI" id="CHEBI:30616"/>
        <dbReference type="ChEBI" id="CHEBI:37565"/>
        <dbReference type="ChEBI" id="CHEBI:142410"/>
        <dbReference type="ChEBI" id="CHEBI:456215"/>
        <dbReference type="EC" id="2.7.6.5"/>
    </reaction>
</comment>
<dbReference type="InterPro" id="IPR003607">
    <property type="entry name" value="HD/PDEase_dom"/>
</dbReference>
<dbReference type="CDD" id="cd05399">
    <property type="entry name" value="NT_Rel-Spo_like"/>
    <property type="match status" value="1"/>
</dbReference>
<dbReference type="GO" id="GO:0016301">
    <property type="term" value="F:kinase activity"/>
    <property type="evidence" value="ECO:0007669"/>
    <property type="project" value="UniProtKB-KW"/>
</dbReference>
<evidence type="ECO:0000259" key="5">
    <source>
        <dbReference type="PROSITE" id="PS51831"/>
    </source>
</evidence>
<dbReference type="GO" id="GO:0015970">
    <property type="term" value="P:guanosine tetraphosphate biosynthetic process"/>
    <property type="evidence" value="ECO:0007669"/>
    <property type="project" value="UniProtKB-UniPathway"/>
</dbReference>
<dbReference type="UniPathway" id="UPA00908">
    <property type="reaction ID" value="UER00884"/>
</dbReference>
<evidence type="ECO:0000313" key="7">
    <source>
        <dbReference type="EMBL" id="GFP38844.1"/>
    </source>
</evidence>
<dbReference type="GO" id="GO:0008728">
    <property type="term" value="F:GTP diphosphokinase activity"/>
    <property type="evidence" value="ECO:0007669"/>
    <property type="project" value="UniProtKB-EC"/>
</dbReference>
<dbReference type="InterPro" id="IPR002912">
    <property type="entry name" value="ACT_dom"/>
</dbReference>
<organism evidence="7 8">
    <name type="scientific">Candidatus Hakubella thermalkaliphila</name>
    <dbReference type="NCBI Taxonomy" id="2754717"/>
    <lineage>
        <taxon>Bacteria</taxon>
        <taxon>Bacillati</taxon>
        <taxon>Actinomycetota</taxon>
        <taxon>Actinomycetota incertae sedis</taxon>
        <taxon>Candidatus Hakubellales</taxon>
        <taxon>Candidatus Hakubellaceae</taxon>
        <taxon>Candidatus Hakubella</taxon>
    </lineage>
</organism>
<dbReference type="PROSITE" id="PS51880">
    <property type="entry name" value="TGS"/>
    <property type="match status" value="1"/>
</dbReference>
<dbReference type="Gene3D" id="3.10.20.30">
    <property type="match status" value="1"/>
</dbReference>
<dbReference type="FunFam" id="1.10.3210.10:FF:000001">
    <property type="entry name" value="GTP pyrophosphokinase RelA"/>
    <property type="match status" value="1"/>
</dbReference>
<evidence type="ECO:0000256" key="3">
    <source>
        <dbReference type="RuleBase" id="RU003847"/>
    </source>
</evidence>
<dbReference type="PROSITE" id="PS51671">
    <property type="entry name" value="ACT"/>
    <property type="match status" value="1"/>
</dbReference>
<feature type="domain" description="TGS" evidence="6">
    <location>
        <begin position="394"/>
        <end position="455"/>
    </location>
</feature>
<evidence type="ECO:0000313" key="8">
    <source>
        <dbReference type="Proteomes" id="UP000569018"/>
    </source>
</evidence>
<comment type="caution">
    <text evidence="7">The sequence shown here is derived from an EMBL/GenBank/DDBJ whole genome shotgun (WGS) entry which is preliminary data.</text>
</comment>
<evidence type="ECO:0000256" key="1">
    <source>
        <dbReference type="ARBA" id="ARBA00004976"/>
    </source>
</evidence>
<keyword evidence="7" id="KW-0418">Kinase</keyword>
<dbReference type="CDD" id="cd04876">
    <property type="entry name" value="ACT_RelA-SpoT"/>
    <property type="match status" value="1"/>
</dbReference>